<dbReference type="CDD" id="cd05398">
    <property type="entry name" value="NT_ClassII-CCAase"/>
    <property type="match status" value="1"/>
</dbReference>
<evidence type="ECO:0008006" key="10">
    <source>
        <dbReference type="Google" id="ProtNLM"/>
    </source>
</evidence>
<dbReference type="AlphaFoldDB" id="A0AA35W1F3"/>
<feature type="domain" description="tRNA nucleotidyltransferase/poly(A) polymerase RNA and SrmB- binding" evidence="7">
    <location>
        <begin position="342"/>
        <end position="403"/>
    </location>
</feature>
<dbReference type="PANTHER" id="PTHR43051">
    <property type="entry name" value="POLYNUCLEOTIDE ADENYLYLTRANSFERASE FAMILY PROTEIN"/>
    <property type="match status" value="1"/>
</dbReference>
<evidence type="ECO:0000313" key="8">
    <source>
        <dbReference type="EMBL" id="CAI9272233.1"/>
    </source>
</evidence>
<comment type="similarity">
    <text evidence="1 4">Belongs to the tRNA nucleotidyltransferase/poly(A) polymerase family.</text>
</comment>
<accession>A0AA35W1F3</accession>
<evidence type="ECO:0000256" key="4">
    <source>
        <dbReference type="RuleBase" id="RU003953"/>
    </source>
</evidence>
<dbReference type="PANTHER" id="PTHR43051:SF12">
    <property type="entry name" value="ZINC FINGER, CCHC-TYPE-RELATED"/>
    <property type="match status" value="1"/>
</dbReference>
<evidence type="ECO:0000256" key="1">
    <source>
        <dbReference type="ARBA" id="ARBA00007265"/>
    </source>
</evidence>
<dbReference type="InterPro" id="IPR002646">
    <property type="entry name" value="PolA_pol_head_dom"/>
</dbReference>
<sequence length="912" mass="103671">MDETGYGEGSAWDSKTGGKSKVLCYLSSLVNKTYYIVLTAHSNHRHQKESQVFDFTYDAFWQNTAACYRQKNAILSTPVSISSRDLNHRHCHVFYILMAAITVRRNVFLLPIKPLFSLQGLFHKFVELDDSKPRLLSEDDYLIFKPGEINVSKWKKLDSRSLGITRTIPPSPFAVLQILRTRGFEAYLVGGCVRDLLLNRTPKDFDVITTAHLEQISKQFHNCEVVGKRFPVCRVYIKGSIVEVSSFDTLAKETEGKEKFLISQMPRGCDKLDLLRWKNSMHRDFTINSLFFDPFIHTIYDYNDGMKDLLELKLRTLVPAQLSFTEDSARILRGVRIAARLGLSLSKEIKSAIFKQTSSITRLGQSRTMMEINYMLSFGAAESSFSLLHKYHLLEILLPFQAAYISQQATRFDQSSMMLMKLLSHLDKLVSCDRPSGSPLWIGILAFHLALVNNPQHPFVILTFASVLYHQSWKDGLKFARKYGQPPVNFDPESLDTYDEFISDDEIATKVNQLAIMVIDSVDVLMETYCLNHAMENFPGSPSPSPCSGFVFISKNMGYSAQQLFHVLAHKLEAYNEGRTSFEINFDLLKKGYSLETRFALGKIILNTLGCGIGQTKVNPCSLENERFVNKKHDIKQPPLSFNINLQQESVTKSPKMITKLSSIMQDKSKGVFSKHKEVVGISSDPKNKDLTTNKQEIGSPMEELICMVESSIDNDKLESQNHEERNRKVKVNQSNQNGTTMLVERRVENDETGISSLLRSVQTNFNMAIKEARDSIPEMRKLNRFLESFVDEQAERKKEKIESFQEKSIQLESASSLVSEVNNSKELESCSSFEVSSNVTLSTPEIHVQHLDLDEKVNKSSQHKKVMKVKGERKKQKVCSYCKEVGHNKTGCPKRKIEEASFSCQVDTDST</sequence>
<dbReference type="Gene3D" id="3.30.460.10">
    <property type="entry name" value="Beta Polymerase, domain 2"/>
    <property type="match status" value="1"/>
</dbReference>
<keyword evidence="9" id="KW-1185">Reference proteome</keyword>
<dbReference type="GO" id="GO:0001680">
    <property type="term" value="P:tRNA 3'-terminal CCA addition"/>
    <property type="evidence" value="ECO:0007669"/>
    <property type="project" value="UniProtKB-ARBA"/>
</dbReference>
<dbReference type="InterPro" id="IPR036875">
    <property type="entry name" value="Znf_CCHC_sf"/>
</dbReference>
<dbReference type="EMBL" id="OX465078">
    <property type="protein sequence ID" value="CAI9272233.1"/>
    <property type="molecule type" value="Genomic_DNA"/>
</dbReference>
<proteinExistence type="inferred from homology"/>
<feature type="region of interest" description="Disordered" evidence="5">
    <location>
        <begin position="718"/>
        <end position="739"/>
    </location>
</feature>
<reference evidence="8" key="1">
    <citation type="submission" date="2023-04" db="EMBL/GenBank/DDBJ databases">
        <authorList>
            <person name="Vijverberg K."/>
            <person name="Xiong W."/>
            <person name="Schranz E."/>
        </authorList>
    </citation>
    <scope>NUCLEOTIDE SEQUENCE</scope>
</reference>
<evidence type="ECO:0000256" key="5">
    <source>
        <dbReference type="SAM" id="MobiDB-lite"/>
    </source>
</evidence>
<evidence type="ECO:0000256" key="3">
    <source>
        <dbReference type="ARBA" id="ARBA00022741"/>
    </source>
</evidence>
<organism evidence="8 9">
    <name type="scientific">Lactuca saligna</name>
    <name type="common">Willowleaf lettuce</name>
    <dbReference type="NCBI Taxonomy" id="75948"/>
    <lineage>
        <taxon>Eukaryota</taxon>
        <taxon>Viridiplantae</taxon>
        <taxon>Streptophyta</taxon>
        <taxon>Embryophyta</taxon>
        <taxon>Tracheophyta</taxon>
        <taxon>Spermatophyta</taxon>
        <taxon>Magnoliopsida</taxon>
        <taxon>eudicotyledons</taxon>
        <taxon>Gunneridae</taxon>
        <taxon>Pentapetalae</taxon>
        <taxon>asterids</taxon>
        <taxon>campanulids</taxon>
        <taxon>Asterales</taxon>
        <taxon>Asteraceae</taxon>
        <taxon>Cichorioideae</taxon>
        <taxon>Cichorieae</taxon>
        <taxon>Lactucinae</taxon>
        <taxon>Lactuca</taxon>
    </lineage>
</organism>
<dbReference type="GO" id="GO:0008270">
    <property type="term" value="F:zinc ion binding"/>
    <property type="evidence" value="ECO:0007669"/>
    <property type="project" value="InterPro"/>
</dbReference>
<name>A0AA35W1F3_LACSI</name>
<dbReference type="InterPro" id="IPR052191">
    <property type="entry name" value="tRNA_ntf/polyA_polymerase_I"/>
</dbReference>
<dbReference type="GO" id="GO:0003723">
    <property type="term" value="F:RNA binding"/>
    <property type="evidence" value="ECO:0007669"/>
    <property type="project" value="UniProtKB-KW"/>
</dbReference>
<dbReference type="Pfam" id="PF12627">
    <property type="entry name" value="PolyA_pol_RNAbd"/>
    <property type="match status" value="1"/>
</dbReference>
<evidence type="ECO:0000313" key="9">
    <source>
        <dbReference type="Proteomes" id="UP001177003"/>
    </source>
</evidence>
<dbReference type="InterPro" id="IPR043519">
    <property type="entry name" value="NT_sf"/>
</dbReference>
<dbReference type="Pfam" id="PF01743">
    <property type="entry name" value="PolyA_pol"/>
    <property type="match status" value="1"/>
</dbReference>
<dbReference type="SUPFAM" id="SSF81891">
    <property type="entry name" value="Poly A polymerase C-terminal region-like"/>
    <property type="match status" value="1"/>
</dbReference>
<evidence type="ECO:0000259" key="7">
    <source>
        <dbReference type="Pfam" id="PF12627"/>
    </source>
</evidence>
<feature type="compositionally biased region" description="Basic and acidic residues" evidence="5">
    <location>
        <begin position="718"/>
        <end position="727"/>
    </location>
</feature>
<evidence type="ECO:0000256" key="2">
    <source>
        <dbReference type="ARBA" id="ARBA00022679"/>
    </source>
</evidence>
<protein>
    <recommendedName>
        <fullName evidence="10">Polynucleotide adenylyltransferase</fullName>
    </recommendedName>
</protein>
<keyword evidence="4" id="KW-0694">RNA-binding</keyword>
<dbReference type="Gene3D" id="1.10.3090.10">
    <property type="entry name" value="cca-adding enzyme, domain 2"/>
    <property type="match status" value="1"/>
</dbReference>
<keyword evidence="3" id="KW-0547">Nucleotide-binding</keyword>
<dbReference type="Proteomes" id="UP001177003">
    <property type="component" value="Chromosome 2"/>
</dbReference>
<dbReference type="GO" id="GO:0000166">
    <property type="term" value="F:nucleotide binding"/>
    <property type="evidence" value="ECO:0007669"/>
    <property type="project" value="UniProtKB-KW"/>
</dbReference>
<evidence type="ECO:0000259" key="6">
    <source>
        <dbReference type="Pfam" id="PF01743"/>
    </source>
</evidence>
<feature type="domain" description="Poly A polymerase head" evidence="6">
    <location>
        <begin position="186"/>
        <end position="313"/>
    </location>
</feature>
<dbReference type="InterPro" id="IPR032828">
    <property type="entry name" value="PolyA_RNA-bd"/>
</dbReference>
<keyword evidence="2 4" id="KW-0808">Transferase</keyword>
<dbReference type="SUPFAM" id="SSF57756">
    <property type="entry name" value="Retrovirus zinc finger-like domains"/>
    <property type="match status" value="1"/>
</dbReference>
<gene>
    <name evidence="8" type="ORF">LSALG_LOCUS12477</name>
</gene>
<dbReference type="GO" id="GO:0016779">
    <property type="term" value="F:nucleotidyltransferase activity"/>
    <property type="evidence" value="ECO:0007669"/>
    <property type="project" value="InterPro"/>
</dbReference>
<dbReference type="SUPFAM" id="SSF81301">
    <property type="entry name" value="Nucleotidyltransferase"/>
    <property type="match status" value="1"/>
</dbReference>